<feature type="transmembrane region" description="Helical" evidence="1">
    <location>
        <begin position="230"/>
        <end position="248"/>
    </location>
</feature>
<comment type="caution">
    <text evidence="2">The sequence shown here is derived from an EMBL/GenBank/DDBJ whole genome shotgun (WGS) entry which is preliminary data.</text>
</comment>
<reference evidence="2 3" key="1">
    <citation type="submission" date="2021-03" db="EMBL/GenBank/DDBJ databases">
        <authorList>
            <person name="So Y."/>
        </authorList>
    </citation>
    <scope>NUCLEOTIDE SEQUENCE [LARGE SCALE GENOMIC DNA]</scope>
    <source>
        <strain evidence="2 3">PWR1</strain>
    </source>
</reference>
<keyword evidence="3" id="KW-1185">Reference proteome</keyword>
<accession>A0ABS4AS99</accession>
<dbReference type="Pfam" id="PF05145">
    <property type="entry name" value="AbrB"/>
    <property type="match status" value="1"/>
</dbReference>
<feature type="transmembrane region" description="Helical" evidence="1">
    <location>
        <begin position="148"/>
        <end position="166"/>
    </location>
</feature>
<evidence type="ECO:0000313" key="2">
    <source>
        <dbReference type="EMBL" id="MBP0464228.1"/>
    </source>
</evidence>
<dbReference type="NCBIfam" id="TIGR03082">
    <property type="entry name" value="Gneg_AbrB_dup"/>
    <property type="match status" value="2"/>
</dbReference>
<evidence type="ECO:0000256" key="1">
    <source>
        <dbReference type="SAM" id="Phobius"/>
    </source>
</evidence>
<keyword evidence="1" id="KW-1133">Transmembrane helix</keyword>
<feature type="transmembrane region" description="Helical" evidence="1">
    <location>
        <begin position="34"/>
        <end position="52"/>
    </location>
</feature>
<dbReference type="EMBL" id="JAGIYZ010000008">
    <property type="protein sequence ID" value="MBP0464228.1"/>
    <property type="molecule type" value="Genomic_DNA"/>
</dbReference>
<organism evidence="2 3">
    <name type="scientific">Roseomonas nitratireducens</name>
    <dbReference type="NCBI Taxonomy" id="2820810"/>
    <lineage>
        <taxon>Bacteria</taxon>
        <taxon>Pseudomonadati</taxon>
        <taxon>Pseudomonadota</taxon>
        <taxon>Alphaproteobacteria</taxon>
        <taxon>Acetobacterales</taxon>
        <taxon>Roseomonadaceae</taxon>
        <taxon>Roseomonas</taxon>
    </lineage>
</organism>
<feature type="transmembrane region" description="Helical" evidence="1">
    <location>
        <begin position="206"/>
        <end position="224"/>
    </location>
</feature>
<feature type="transmembrane region" description="Helical" evidence="1">
    <location>
        <begin position="310"/>
        <end position="333"/>
    </location>
</feature>
<feature type="transmembrane region" description="Helical" evidence="1">
    <location>
        <begin position="59"/>
        <end position="80"/>
    </location>
</feature>
<dbReference type="PANTHER" id="PTHR38457:SF1">
    <property type="entry name" value="REGULATOR ABRB-RELATED"/>
    <property type="match status" value="1"/>
</dbReference>
<name>A0ABS4AS99_9PROT</name>
<feature type="transmembrane region" description="Helical" evidence="1">
    <location>
        <begin position="260"/>
        <end position="285"/>
    </location>
</feature>
<sequence>MTPMRAGRLALGLALGAAGGAAFAALSLPLPWLIGALVAVAAARLSGLPAEASAPLRNGCLGVIGVALGAYFTPATAALIAAKAPLLLVAAAITLAFGALLAPPLARRAKVDMATAWFSSIPGGVADMAMLAQAYGGRPAHVALAQSLRVCAVVVLVPNLFALAGLRGEVPQISALLPFRPMWLLPLLLVAWAAGWLLVRAGVRAGWMLGPLAVSGGLAAAGIAPSGVPGWLSAAAQVALGASLGAAFGRETIRPLRRYLPHAVAQVLLLMAACGAAGVALAWMFGESAGAMLLGTAPGGVAEMSLTGKVLGFDVALIVTLHVTRIFLVTLLTPPAFRLLHRRGGGAPPGP</sequence>
<protein>
    <submittedName>
        <fullName evidence="2">AbrB family transcriptional regulator</fullName>
    </submittedName>
</protein>
<keyword evidence="1" id="KW-0812">Transmembrane</keyword>
<evidence type="ECO:0000313" key="3">
    <source>
        <dbReference type="Proteomes" id="UP000680815"/>
    </source>
</evidence>
<dbReference type="Proteomes" id="UP000680815">
    <property type="component" value="Unassembled WGS sequence"/>
</dbReference>
<dbReference type="PIRSF" id="PIRSF038991">
    <property type="entry name" value="Protein_AbrB"/>
    <property type="match status" value="1"/>
</dbReference>
<feature type="transmembrane region" description="Helical" evidence="1">
    <location>
        <begin position="86"/>
        <end position="106"/>
    </location>
</feature>
<keyword evidence="1" id="KW-0472">Membrane</keyword>
<dbReference type="PANTHER" id="PTHR38457">
    <property type="entry name" value="REGULATOR ABRB-RELATED"/>
    <property type="match status" value="1"/>
</dbReference>
<feature type="transmembrane region" description="Helical" evidence="1">
    <location>
        <begin position="181"/>
        <end position="199"/>
    </location>
</feature>
<dbReference type="InterPro" id="IPR007820">
    <property type="entry name" value="AbrB_fam"/>
</dbReference>
<dbReference type="InterPro" id="IPR017516">
    <property type="entry name" value="AbrB_dup"/>
</dbReference>
<gene>
    <name evidence="2" type="ORF">J5Y09_09915</name>
</gene>
<proteinExistence type="predicted"/>